<feature type="chain" id="PRO_5039176102" evidence="5">
    <location>
        <begin position="21"/>
        <end position="874"/>
    </location>
</feature>
<dbReference type="InterPro" id="IPR041033">
    <property type="entry name" value="SpaA_PFL_dom_1"/>
</dbReference>
<dbReference type="AlphaFoldDB" id="A0A9D2SVT7"/>
<dbReference type="PANTHER" id="PTHR36108">
    <property type="entry name" value="COLOSSIN-B-RELATED"/>
    <property type="match status" value="1"/>
</dbReference>
<dbReference type="SUPFAM" id="SSF49478">
    <property type="entry name" value="Cna protein B-type domain"/>
    <property type="match status" value="1"/>
</dbReference>
<proteinExistence type="inferred from homology"/>
<feature type="domain" description="SpaA-like prealbumin fold" evidence="7">
    <location>
        <begin position="552"/>
        <end position="630"/>
    </location>
</feature>
<evidence type="ECO:0000256" key="5">
    <source>
        <dbReference type="SAM" id="SignalP"/>
    </source>
</evidence>
<evidence type="ECO:0000313" key="8">
    <source>
        <dbReference type="EMBL" id="HJC36239.1"/>
    </source>
</evidence>
<evidence type="ECO:0000256" key="4">
    <source>
        <dbReference type="SAM" id="Phobius"/>
    </source>
</evidence>
<sequence length="874" mass="97608">MRKILKRLGMLMLISVSCMSQSVQIPLHAQTMLTAPATREEVKISPTDVIRKGFKVRVETPKGLHDDYENKWVIKMSEKSSSGYDSCVYSKIWIDDQRVYCVDPLTSVMNGAQDYEQISFGAYVNDAAVREKLSYITALGYGFQGDTSHEMDFATQICIWQTLHEWKPRQYPAISYIHKDIQSKIALIKARLALMEEEVSFAGEQLQLQGLGEEHAVTLQDDGGSFQWYVLSESSDGLHVRQDGNSLQIWAERIVTDGKLTFSCLYEDAAQIIPVVFDSPGSQDVMTLGRPRPKLAEITVDVQSEARFRKLDAGSGTFLSGAQLRIYPQDNPDQILAEWMSGDEAKVIKGLPIERKLILEETKAPYGFARSEKIIFALDDAGAIWIYDEEGDPHVAKEGMVTMEDELIKGRLSFQKSGSLYQRNQISESEFGTVYTPIWEKGNLSGAQITVYAAEDIVLGNDRLYYSEDEQITVLESGNDPVQSLELPCGSYYYVETKAPAGHVADHEKHFFEIQADENTQLQIVPALLHNEPIRVRLQFRKQMEAPRYSEMNDALEQVRFGIFAASDICFSNGDVGVPKGTLVSVCKVDEEGALSGVPDLPQGDYVLRELATDERYQLLDEEYPFTVSDVADDAGEIIISLGEAVNALKRGSVEVIKHDAEDDRLLQGAVFVLCTDEGLKNEIMERKSGADGKVVFDDLEYGDYWIVEKRAPYGYVQDQKLYHVKIGEDHAQLRIHVDNEAILTDLKVQKVDSLSHALIKDSSFVFGLYADKDGETLLMKAQGDEGIATFSGLRYGTYYLKELQAPEGYSSSAKMRKIVLDEKTRGISDTVTISVGNKRNVVTGTGHCAGQIAVVLACALGALLWLRRTMKEN</sequence>
<feature type="transmembrane region" description="Helical" evidence="4">
    <location>
        <begin position="850"/>
        <end position="867"/>
    </location>
</feature>
<comment type="caution">
    <text evidence="8">The sequence shown here is derived from an EMBL/GenBank/DDBJ whole genome shotgun (WGS) entry which is preliminary data.</text>
</comment>
<evidence type="ECO:0000259" key="6">
    <source>
        <dbReference type="Pfam" id="PF08341"/>
    </source>
</evidence>
<evidence type="ECO:0000256" key="1">
    <source>
        <dbReference type="ARBA" id="ARBA00007257"/>
    </source>
</evidence>
<reference evidence="8" key="2">
    <citation type="submission" date="2021-04" db="EMBL/GenBank/DDBJ databases">
        <authorList>
            <person name="Gilroy R."/>
        </authorList>
    </citation>
    <scope>NUCLEOTIDE SEQUENCE</scope>
    <source>
        <strain evidence="8">CHK187-11901</strain>
    </source>
</reference>
<protein>
    <submittedName>
        <fullName evidence="8">Cys-Gln thioester bond-forming surface protein</fullName>
    </submittedName>
</protein>
<evidence type="ECO:0000256" key="3">
    <source>
        <dbReference type="ARBA" id="ARBA00022729"/>
    </source>
</evidence>
<feature type="domain" description="SpaA-like prealbumin fold" evidence="7">
    <location>
        <begin position="746"/>
        <end position="825"/>
    </location>
</feature>
<dbReference type="EMBL" id="DWWM01000023">
    <property type="protein sequence ID" value="HJC36239.1"/>
    <property type="molecule type" value="Genomic_DNA"/>
</dbReference>
<evidence type="ECO:0000256" key="2">
    <source>
        <dbReference type="ARBA" id="ARBA00022525"/>
    </source>
</evidence>
<feature type="domain" description="SpaA-like prealbumin fold" evidence="7">
    <location>
        <begin position="652"/>
        <end position="741"/>
    </location>
</feature>
<reference evidence="8" key="1">
    <citation type="journal article" date="2021" name="PeerJ">
        <title>Extensive microbial diversity within the chicken gut microbiome revealed by metagenomics and culture.</title>
        <authorList>
            <person name="Gilroy R."/>
            <person name="Ravi A."/>
            <person name="Getino M."/>
            <person name="Pursley I."/>
            <person name="Horton D.L."/>
            <person name="Alikhan N.F."/>
            <person name="Baker D."/>
            <person name="Gharbi K."/>
            <person name="Hall N."/>
            <person name="Watson M."/>
            <person name="Adriaenssens E.M."/>
            <person name="Foster-Nyarko E."/>
            <person name="Jarju S."/>
            <person name="Secka A."/>
            <person name="Antonio M."/>
            <person name="Oren A."/>
            <person name="Chaudhuri R.R."/>
            <person name="La Ragione R."/>
            <person name="Hildebrand F."/>
            <person name="Pallen M.J."/>
        </authorList>
    </citation>
    <scope>NUCLEOTIDE SEQUENCE</scope>
    <source>
        <strain evidence="8">CHK187-11901</strain>
    </source>
</reference>
<keyword evidence="4" id="KW-1133">Transmembrane helix</keyword>
<dbReference type="Pfam" id="PF08341">
    <property type="entry name" value="TED"/>
    <property type="match status" value="1"/>
</dbReference>
<feature type="signal peptide" evidence="5">
    <location>
        <begin position="1"/>
        <end position="20"/>
    </location>
</feature>
<name>A0A9D2SVT7_9FIRM</name>
<feature type="domain" description="Thioester" evidence="6">
    <location>
        <begin position="98"/>
        <end position="165"/>
    </location>
</feature>
<dbReference type="PROSITE" id="PS51257">
    <property type="entry name" value="PROKAR_LIPOPROTEIN"/>
    <property type="match status" value="1"/>
</dbReference>
<organism evidence="8 9">
    <name type="scientific">Candidatus Merdibacter merdavium</name>
    <dbReference type="NCBI Taxonomy" id="2838692"/>
    <lineage>
        <taxon>Bacteria</taxon>
        <taxon>Bacillati</taxon>
        <taxon>Bacillota</taxon>
        <taxon>Erysipelotrichia</taxon>
        <taxon>Erysipelotrichales</taxon>
        <taxon>Erysipelotrichaceae</taxon>
        <taxon>Merdibacter</taxon>
    </lineage>
</organism>
<keyword evidence="2" id="KW-0964">Secreted</keyword>
<evidence type="ECO:0000259" key="7">
    <source>
        <dbReference type="Pfam" id="PF17802"/>
    </source>
</evidence>
<comment type="similarity">
    <text evidence="1">Belongs to the serine-aspartate repeat-containing protein (SDr) family.</text>
</comment>
<dbReference type="Pfam" id="PF17802">
    <property type="entry name" value="SpaA"/>
    <property type="match status" value="4"/>
</dbReference>
<dbReference type="InterPro" id="IPR013552">
    <property type="entry name" value="Thioester_dom"/>
</dbReference>
<dbReference type="PANTHER" id="PTHR36108:SF13">
    <property type="entry name" value="COLOSSIN-B-RELATED"/>
    <property type="match status" value="1"/>
</dbReference>
<dbReference type="Proteomes" id="UP000823896">
    <property type="component" value="Unassembled WGS sequence"/>
</dbReference>
<gene>
    <name evidence="8" type="ORF">H9702_03810</name>
</gene>
<feature type="domain" description="SpaA-like prealbumin fold" evidence="7">
    <location>
        <begin position="443"/>
        <end position="524"/>
    </location>
</feature>
<dbReference type="InterPro" id="IPR013783">
    <property type="entry name" value="Ig-like_fold"/>
</dbReference>
<keyword evidence="4" id="KW-0472">Membrane</keyword>
<keyword evidence="3 5" id="KW-0732">Signal</keyword>
<evidence type="ECO:0000313" key="9">
    <source>
        <dbReference type="Proteomes" id="UP000823896"/>
    </source>
</evidence>
<accession>A0A9D2SVT7</accession>
<keyword evidence="4" id="KW-0812">Transmembrane</keyword>
<dbReference type="Gene3D" id="2.60.40.10">
    <property type="entry name" value="Immunoglobulins"/>
    <property type="match status" value="5"/>
</dbReference>